<proteinExistence type="predicted"/>
<feature type="region of interest" description="Disordered" evidence="1">
    <location>
        <begin position="271"/>
        <end position="303"/>
    </location>
</feature>
<keyword evidence="2" id="KW-0812">Transmembrane</keyword>
<comment type="caution">
    <text evidence="3">The sequence shown here is derived from an EMBL/GenBank/DDBJ whole genome shotgun (WGS) entry which is preliminary data.</text>
</comment>
<gene>
    <name evidence="3" type="ORF">GCM10009757_27970</name>
</gene>
<keyword evidence="2" id="KW-1133">Transmembrane helix</keyword>
<keyword evidence="2" id="KW-0472">Membrane</keyword>
<organism evidence="3 4">
    <name type="scientific">Streptomyces cheonanensis</name>
    <dbReference type="NCBI Taxonomy" id="312720"/>
    <lineage>
        <taxon>Bacteria</taxon>
        <taxon>Bacillati</taxon>
        <taxon>Actinomycetota</taxon>
        <taxon>Actinomycetes</taxon>
        <taxon>Kitasatosporales</taxon>
        <taxon>Streptomycetaceae</taxon>
        <taxon>Streptomyces</taxon>
    </lineage>
</organism>
<evidence type="ECO:0000256" key="1">
    <source>
        <dbReference type="SAM" id="MobiDB-lite"/>
    </source>
</evidence>
<keyword evidence="4" id="KW-1185">Reference proteome</keyword>
<sequence length="303" mass="32874">MRTPLATGYILLLIIWLAASEHIPEKDNAQGVWESAYHLSSLVGTPVTLAAISFIAYLIGCVAEIRARSIVHWFRVPDSWGAIARKIYTRQPGDPLNDPRLLKWIETPVTRRSPDDPNAPLSEVNSYVAVRIPAWGRRASRSALIDLAVYIHSRATEKTDIVPLIGRFGDELDQLAIRLQAGNPDLYSTYDRTVAEADLRVNVGFSSSLLVGAIAGKSSVEVFLLIPLTWLLIMRGQQKAREANDILIQAVVSGELKSSVLSSALPELDTATTTASDEATLNNTTSDSPATGSRMPGSANASD</sequence>
<accession>A0ABN2V7F2</accession>
<evidence type="ECO:0000313" key="3">
    <source>
        <dbReference type="EMBL" id="GAA2053245.1"/>
    </source>
</evidence>
<feature type="compositionally biased region" description="Polar residues" evidence="1">
    <location>
        <begin position="282"/>
        <end position="291"/>
    </location>
</feature>
<evidence type="ECO:0000256" key="2">
    <source>
        <dbReference type="SAM" id="Phobius"/>
    </source>
</evidence>
<feature type="transmembrane region" description="Helical" evidence="2">
    <location>
        <begin position="36"/>
        <end position="59"/>
    </location>
</feature>
<dbReference type="Proteomes" id="UP001403094">
    <property type="component" value="Unassembled WGS sequence"/>
</dbReference>
<protein>
    <submittedName>
        <fullName evidence="3">Uncharacterized protein</fullName>
    </submittedName>
</protein>
<reference evidence="3 4" key="1">
    <citation type="journal article" date="2019" name="Int. J. Syst. Evol. Microbiol.">
        <title>The Global Catalogue of Microorganisms (GCM) 10K type strain sequencing project: providing services to taxonomists for standard genome sequencing and annotation.</title>
        <authorList>
            <consortium name="The Broad Institute Genomics Platform"/>
            <consortium name="The Broad Institute Genome Sequencing Center for Infectious Disease"/>
            <person name="Wu L."/>
            <person name="Ma J."/>
        </authorList>
    </citation>
    <scope>NUCLEOTIDE SEQUENCE [LARGE SCALE GENOMIC DNA]</scope>
    <source>
        <strain evidence="3 4">JCM 14549</strain>
    </source>
</reference>
<dbReference type="EMBL" id="BAAANQ010000004">
    <property type="protein sequence ID" value="GAA2053245.1"/>
    <property type="molecule type" value="Genomic_DNA"/>
</dbReference>
<feature type="compositionally biased region" description="Low complexity" evidence="1">
    <location>
        <begin position="271"/>
        <end position="281"/>
    </location>
</feature>
<evidence type="ECO:0000313" key="4">
    <source>
        <dbReference type="Proteomes" id="UP001403094"/>
    </source>
</evidence>
<name>A0ABN2V7F2_9ACTN</name>